<evidence type="ECO:0000313" key="4">
    <source>
        <dbReference type="Proteomes" id="UP000053235"/>
    </source>
</evidence>
<dbReference type="InterPro" id="IPR050807">
    <property type="entry name" value="TransReg_Diox_bact_type"/>
</dbReference>
<dbReference type="AlphaFoldDB" id="A0A0M6ZTZ7"/>
<name>A0A0M6ZTZ7_9HYPH</name>
<sequence length="182" mass="20264">MANLGADLRALRKTKGLTLTELAERLGKSVGWLSQIERGISKLSSEDIDRMAGVFDVPPSLLGSRQGPNPKEDGKIVRASDRRMIGERAPGLVEQLLSPDLTDSFEVIHSTFLPGSERNDEIMRPTQELAFLVSGKLKIWLEGEPFLIRKGDSFRIRGEKYCWANPYSEPAVAVWIISPPVY</sequence>
<dbReference type="RefSeq" id="WP_055670665.1">
    <property type="nucleotide sequence ID" value="NZ_CXWD01000003.1"/>
</dbReference>
<dbReference type="InterPro" id="IPR011051">
    <property type="entry name" value="RmlC_Cupin_sf"/>
</dbReference>
<dbReference type="CDD" id="cd02209">
    <property type="entry name" value="cupin_XRE_C"/>
    <property type="match status" value="1"/>
</dbReference>
<evidence type="ECO:0000313" key="3">
    <source>
        <dbReference type="EMBL" id="CTQ65722.1"/>
    </source>
</evidence>
<dbReference type="Proteomes" id="UP000053235">
    <property type="component" value="Unassembled WGS sequence"/>
</dbReference>
<keyword evidence="1 3" id="KW-0238">DNA-binding</keyword>
<reference evidence="4" key="1">
    <citation type="submission" date="2015-07" db="EMBL/GenBank/DDBJ databases">
        <authorList>
            <person name="Rodrigo-Torres Lidia"/>
            <person name="Arahal R.David."/>
        </authorList>
    </citation>
    <scope>NUCLEOTIDE SEQUENCE [LARGE SCALE GENOMIC DNA]</scope>
    <source>
        <strain evidence="4">CECT 5112</strain>
    </source>
</reference>
<dbReference type="GO" id="GO:0005829">
    <property type="term" value="C:cytosol"/>
    <property type="evidence" value="ECO:0007669"/>
    <property type="project" value="TreeGrafter"/>
</dbReference>
<dbReference type="SMART" id="SM00530">
    <property type="entry name" value="HTH_XRE"/>
    <property type="match status" value="1"/>
</dbReference>
<dbReference type="PROSITE" id="PS50943">
    <property type="entry name" value="HTH_CROC1"/>
    <property type="match status" value="1"/>
</dbReference>
<evidence type="ECO:0000256" key="1">
    <source>
        <dbReference type="ARBA" id="ARBA00023125"/>
    </source>
</evidence>
<dbReference type="GO" id="GO:0003677">
    <property type="term" value="F:DNA binding"/>
    <property type="evidence" value="ECO:0007669"/>
    <property type="project" value="UniProtKB-KW"/>
</dbReference>
<dbReference type="CDD" id="cd00093">
    <property type="entry name" value="HTH_XRE"/>
    <property type="match status" value="1"/>
</dbReference>
<dbReference type="Gene3D" id="1.10.260.40">
    <property type="entry name" value="lambda repressor-like DNA-binding domains"/>
    <property type="match status" value="1"/>
</dbReference>
<dbReference type="SUPFAM" id="SSF51182">
    <property type="entry name" value="RmlC-like cupins"/>
    <property type="match status" value="1"/>
</dbReference>
<dbReference type="PANTHER" id="PTHR46797:SF2">
    <property type="entry name" value="TRANSCRIPTIONAL REGULATOR"/>
    <property type="match status" value="1"/>
</dbReference>
<organism evidence="3 4">
    <name type="scientific">Roseibium alexandrii</name>
    <dbReference type="NCBI Taxonomy" id="388408"/>
    <lineage>
        <taxon>Bacteria</taxon>
        <taxon>Pseudomonadati</taxon>
        <taxon>Pseudomonadota</taxon>
        <taxon>Alphaproteobacteria</taxon>
        <taxon>Hyphomicrobiales</taxon>
        <taxon>Stappiaceae</taxon>
        <taxon>Roseibium</taxon>
    </lineage>
</organism>
<protein>
    <submittedName>
        <fullName evidence="3">DNA-binding transcriptional repressor PuuR</fullName>
    </submittedName>
</protein>
<keyword evidence="4" id="KW-1185">Reference proteome</keyword>
<dbReference type="Pfam" id="PF07883">
    <property type="entry name" value="Cupin_2"/>
    <property type="match status" value="1"/>
</dbReference>
<dbReference type="Gene3D" id="2.60.120.10">
    <property type="entry name" value="Jelly Rolls"/>
    <property type="match status" value="1"/>
</dbReference>
<dbReference type="InterPro" id="IPR010982">
    <property type="entry name" value="Lambda_DNA-bd_dom_sf"/>
</dbReference>
<evidence type="ECO:0000259" key="2">
    <source>
        <dbReference type="PROSITE" id="PS50943"/>
    </source>
</evidence>
<dbReference type="Pfam" id="PF13560">
    <property type="entry name" value="HTH_31"/>
    <property type="match status" value="1"/>
</dbReference>
<proteinExistence type="predicted"/>
<dbReference type="STRING" id="388408.LAX5112_00733"/>
<accession>A0A0M6ZTZ7</accession>
<dbReference type="EMBL" id="CXWD01000003">
    <property type="protein sequence ID" value="CTQ65722.1"/>
    <property type="molecule type" value="Genomic_DNA"/>
</dbReference>
<dbReference type="OrthoDB" id="9814751at2"/>
<dbReference type="SUPFAM" id="SSF47413">
    <property type="entry name" value="lambda repressor-like DNA-binding domains"/>
    <property type="match status" value="1"/>
</dbReference>
<dbReference type="PANTHER" id="PTHR46797">
    <property type="entry name" value="HTH-TYPE TRANSCRIPTIONAL REGULATOR"/>
    <property type="match status" value="1"/>
</dbReference>
<dbReference type="GO" id="GO:0003700">
    <property type="term" value="F:DNA-binding transcription factor activity"/>
    <property type="evidence" value="ECO:0007669"/>
    <property type="project" value="TreeGrafter"/>
</dbReference>
<gene>
    <name evidence="3" type="ORF">LAX5112_00733</name>
</gene>
<dbReference type="InterPro" id="IPR013096">
    <property type="entry name" value="Cupin_2"/>
</dbReference>
<dbReference type="InterPro" id="IPR014710">
    <property type="entry name" value="RmlC-like_jellyroll"/>
</dbReference>
<feature type="domain" description="HTH cro/C1-type" evidence="2">
    <location>
        <begin position="8"/>
        <end position="62"/>
    </location>
</feature>
<dbReference type="InterPro" id="IPR001387">
    <property type="entry name" value="Cro/C1-type_HTH"/>
</dbReference>